<protein>
    <submittedName>
        <fullName evidence="2">Uncharacterized protein</fullName>
    </submittedName>
</protein>
<reference evidence="2" key="2">
    <citation type="submission" date="2021-02" db="EMBL/GenBank/DDBJ databases">
        <title>Aspergillus chevalieri M1 genome sequence.</title>
        <authorList>
            <person name="Kadooka C."/>
            <person name="Mori K."/>
            <person name="Futagami T."/>
        </authorList>
    </citation>
    <scope>NUCLEOTIDE SEQUENCE</scope>
    <source>
        <strain evidence="2">M1</strain>
    </source>
</reference>
<keyword evidence="1" id="KW-1133">Transmembrane helix</keyword>
<evidence type="ECO:0000313" key="2">
    <source>
        <dbReference type="EMBL" id="BCR91869.1"/>
    </source>
</evidence>
<dbReference type="EMBL" id="AP024422">
    <property type="protein sequence ID" value="BCR91869.1"/>
    <property type="molecule type" value="Genomic_DNA"/>
</dbReference>
<keyword evidence="1" id="KW-0812">Transmembrane</keyword>
<accession>A0A7R7VX87</accession>
<name>A0A7R7VX87_ASPCH</name>
<organism evidence="2 3">
    <name type="scientific">Aspergillus chevalieri</name>
    <name type="common">Eurotium chevalieri</name>
    <dbReference type="NCBI Taxonomy" id="182096"/>
    <lineage>
        <taxon>Eukaryota</taxon>
        <taxon>Fungi</taxon>
        <taxon>Dikarya</taxon>
        <taxon>Ascomycota</taxon>
        <taxon>Pezizomycotina</taxon>
        <taxon>Eurotiomycetes</taxon>
        <taxon>Eurotiomycetidae</taxon>
        <taxon>Eurotiales</taxon>
        <taxon>Aspergillaceae</taxon>
        <taxon>Aspergillus</taxon>
        <taxon>Aspergillus subgen. Aspergillus</taxon>
    </lineage>
</organism>
<dbReference type="AlphaFoldDB" id="A0A7R7VX87"/>
<proteinExistence type="predicted"/>
<dbReference type="Proteomes" id="UP000637239">
    <property type="component" value="Chromosome 7"/>
</dbReference>
<gene>
    <name evidence="2" type="ORF">ACHE_70712A</name>
</gene>
<feature type="transmembrane region" description="Helical" evidence="1">
    <location>
        <begin position="55"/>
        <end position="73"/>
    </location>
</feature>
<sequence length="141" mass="15392">MVFSTLFSAGRNLTRGFWRRTSSLYRRAVSGFDWFKDNFWDLLKKALKFLSRPEVIGVITFAIFLRALLSLGFTADGIAAGSAAAAYQAFAFGAYTPAGGHFARLTSMAMTNLYPLFAVVLSVVVAVVVAVIAKRFGQGYV</sequence>
<keyword evidence="1" id="KW-0472">Membrane</keyword>
<evidence type="ECO:0000313" key="3">
    <source>
        <dbReference type="Proteomes" id="UP000637239"/>
    </source>
</evidence>
<dbReference type="RefSeq" id="XP_043140391.1">
    <property type="nucleotide sequence ID" value="XM_043283076.1"/>
</dbReference>
<feature type="transmembrane region" description="Helical" evidence="1">
    <location>
        <begin position="113"/>
        <end position="133"/>
    </location>
</feature>
<keyword evidence="3" id="KW-1185">Reference proteome</keyword>
<dbReference type="GeneID" id="66986227"/>
<dbReference type="KEGG" id="ache:ACHE_70712A"/>
<dbReference type="InterPro" id="IPR038213">
    <property type="entry name" value="IFI6/IFI27-like_sf"/>
</dbReference>
<reference evidence="2" key="1">
    <citation type="submission" date="2021-01" db="EMBL/GenBank/DDBJ databases">
        <authorList>
            <consortium name="Aspergillus chevalieri M1 genome sequencing consortium"/>
            <person name="Kazuki M."/>
            <person name="Futagami T."/>
        </authorList>
    </citation>
    <scope>NUCLEOTIDE SEQUENCE</scope>
    <source>
        <strain evidence="2">M1</strain>
    </source>
</reference>
<dbReference type="Gene3D" id="6.10.110.10">
    <property type="match status" value="1"/>
</dbReference>
<evidence type="ECO:0000256" key="1">
    <source>
        <dbReference type="SAM" id="Phobius"/>
    </source>
</evidence>